<dbReference type="SUPFAM" id="SSF53383">
    <property type="entry name" value="PLP-dependent transferases"/>
    <property type="match status" value="1"/>
</dbReference>
<name>A0A3D9LF72_9MICC</name>
<dbReference type="InterPro" id="IPR015421">
    <property type="entry name" value="PyrdxlP-dep_Trfase_major"/>
</dbReference>
<evidence type="ECO:0000256" key="4">
    <source>
        <dbReference type="RuleBase" id="RU004508"/>
    </source>
</evidence>
<keyword evidence="3 4" id="KW-0663">Pyridoxal phosphate</keyword>
<comment type="similarity">
    <text evidence="4">Belongs to the DegT/DnrJ/EryC1 family.</text>
</comment>
<accession>A0A3D9LF72</accession>
<dbReference type="Gene3D" id="3.90.1150.10">
    <property type="entry name" value="Aspartate Aminotransferase, domain 1"/>
    <property type="match status" value="1"/>
</dbReference>
<organism evidence="5 6">
    <name type="scientific">Citricoccus muralis</name>
    <dbReference type="NCBI Taxonomy" id="169134"/>
    <lineage>
        <taxon>Bacteria</taxon>
        <taxon>Bacillati</taxon>
        <taxon>Actinomycetota</taxon>
        <taxon>Actinomycetes</taxon>
        <taxon>Micrococcales</taxon>
        <taxon>Micrococcaceae</taxon>
        <taxon>Citricoccus</taxon>
    </lineage>
</organism>
<gene>
    <name evidence="5" type="ORF">C8E99_1602</name>
</gene>
<dbReference type="EMBL" id="QREH01000001">
    <property type="protein sequence ID" value="REE03783.1"/>
    <property type="molecule type" value="Genomic_DNA"/>
</dbReference>
<dbReference type="GO" id="GO:0008483">
    <property type="term" value="F:transaminase activity"/>
    <property type="evidence" value="ECO:0007669"/>
    <property type="project" value="TreeGrafter"/>
</dbReference>
<dbReference type="InterPro" id="IPR015424">
    <property type="entry name" value="PyrdxlP-dep_Trfase"/>
</dbReference>
<dbReference type="AlphaFoldDB" id="A0A3D9LF72"/>
<evidence type="ECO:0000313" key="6">
    <source>
        <dbReference type="Proteomes" id="UP000256727"/>
    </source>
</evidence>
<reference evidence="5 6" key="1">
    <citation type="submission" date="2018-07" db="EMBL/GenBank/DDBJ databases">
        <title>Sequencing the genomes of 1000 actinobacteria strains.</title>
        <authorList>
            <person name="Klenk H.-P."/>
        </authorList>
    </citation>
    <scope>NUCLEOTIDE SEQUENCE [LARGE SCALE GENOMIC DNA]</scope>
    <source>
        <strain evidence="5 6">DSM 14442</strain>
    </source>
</reference>
<dbReference type="Pfam" id="PF01041">
    <property type="entry name" value="DegT_DnrJ_EryC1"/>
    <property type="match status" value="1"/>
</dbReference>
<evidence type="ECO:0000256" key="2">
    <source>
        <dbReference type="PIRSR" id="PIRSR000390-1"/>
    </source>
</evidence>
<keyword evidence="6" id="KW-1185">Reference proteome</keyword>
<feature type="active site" description="Proton acceptor" evidence="2">
    <location>
        <position position="192"/>
    </location>
</feature>
<dbReference type="Gene3D" id="3.40.640.10">
    <property type="entry name" value="Type I PLP-dependent aspartate aminotransferase-like (Major domain)"/>
    <property type="match status" value="1"/>
</dbReference>
<dbReference type="OrthoDB" id="9804264at2"/>
<dbReference type="PANTHER" id="PTHR30244:SF34">
    <property type="entry name" value="DTDP-4-AMINO-4,6-DIDEOXYGALACTOSE TRANSAMINASE"/>
    <property type="match status" value="1"/>
</dbReference>
<dbReference type="PIRSF" id="PIRSF000390">
    <property type="entry name" value="PLP_StrS"/>
    <property type="match status" value="1"/>
</dbReference>
<evidence type="ECO:0000313" key="5">
    <source>
        <dbReference type="EMBL" id="REE03783.1"/>
    </source>
</evidence>
<evidence type="ECO:0000256" key="1">
    <source>
        <dbReference type="ARBA" id="ARBA00001933"/>
    </source>
</evidence>
<dbReference type="PANTHER" id="PTHR30244">
    <property type="entry name" value="TRANSAMINASE"/>
    <property type="match status" value="1"/>
</dbReference>
<feature type="modified residue" description="N6-(pyridoxal phosphate)lysine" evidence="3">
    <location>
        <position position="192"/>
    </location>
</feature>
<dbReference type="Proteomes" id="UP000256727">
    <property type="component" value="Unassembled WGS sequence"/>
</dbReference>
<comment type="caution">
    <text evidence="5">The sequence shown here is derived from an EMBL/GenBank/DDBJ whole genome shotgun (WGS) entry which is preliminary data.</text>
</comment>
<protein>
    <submittedName>
        <fullName evidence="5">dTDP-4-amino-4,6-dideoxygalactose transaminase</fullName>
    </submittedName>
</protein>
<dbReference type="RefSeq" id="WP_115931837.1">
    <property type="nucleotide sequence ID" value="NZ_QREH01000001.1"/>
</dbReference>
<dbReference type="InterPro" id="IPR000653">
    <property type="entry name" value="DegT/StrS_aminotransferase"/>
</dbReference>
<dbReference type="InterPro" id="IPR015422">
    <property type="entry name" value="PyrdxlP-dep_Trfase_small"/>
</dbReference>
<sequence length="392" mass="43351">MPENIETVPFLPFARPDITEAEIEAVTETIRSGWLTTGPNAAAFEKEMAEFLGGEDITCVAVNSATAGLHLAVEALGIGPGDEVLVPTWTFTSTAEVVRYVGADPILVDVDPTTLNIDFQDAERKITDRTKAVMPVHLAGIPVDARELEDFADRHQLLVVEDAAHAFPVRSNGKLVGNSTSDAVVFSFYATKTITTGEGGMVMVRTEDLAQRMRTMRLHGISRDVFNRYQSTVPAWRYDVVAPGFKYNLPDTAAAMGRVQLGRAVEMRDRRGEIAQRYLEAFRDLPIELPLVPEDPENHAWHLFMLRIDAGTAGLHRDEFINRMSDEGVGTSVHFIPLHLHPYWKDACSVDDADFPVATREFERAVSLPIFSSMTDEDVDKVIGAVGRVLTR</sequence>
<proteinExistence type="inferred from homology"/>
<dbReference type="GO" id="GO:0030170">
    <property type="term" value="F:pyridoxal phosphate binding"/>
    <property type="evidence" value="ECO:0007669"/>
    <property type="project" value="TreeGrafter"/>
</dbReference>
<comment type="cofactor">
    <cofactor evidence="1">
        <name>pyridoxal 5'-phosphate</name>
        <dbReference type="ChEBI" id="CHEBI:597326"/>
    </cofactor>
</comment>
<evidence type="ECO:0000256" key="3">
    <source>
        <dbReference type="PIRSR" id="PIRSR000390-2"/>
    </source>
</evidence>
<dbReference type="GO" id="GO:0000271">
    <property type="term" value="P:polysaccharide biosynthetic process"/>
    <property type="evidence" value="ECO:0007669"/>
    <property type="project" value="TreeGrafter"/>
</dbReference>
<dbReference type="CDD" id="cd00616">
    <property type="entry name" value="AHBA_syn"/>
    <property type="match status" value="1"/>
</dbReference>